<proteinExistence type="predicted"/>
<keyword evidence="3" id="KW-1185">Reference proteome</keyword>
<evidence type="ECO:0000313" key="2">
    <source>
        <dbReference type="EMBL" id="RJE18293.1"/>
    </source>
</evidence>
<dbReference type="AlphaFoldDB" id="A0A3A2Z7X0"/>
<protein>
    <submittedName>
        <fullName evidence="2">Uncharacterized protein</fullName>
    </submittedName>
</protein>
<feature type="transmembrane region" description="Helical" evidence="1">
    <location>
        <begin position="215"/>
        <end position="235"/>
    </location>
</feature>
<dbReference type="STRING" id="2070753.A0A3A2Z7X0"/>
<comment type="caution">
    <text evidence="2">The sequence shown here is derived from an EMBL/GenBank/DDBJ whole genome shotgun (WGS) entry which is preliminary data.</text>
</comment>
<evidence type="ECO:0000313" key="3">
    <source>
        <dbReference type="Proteomes" id="UP000266188"/>
    </source>
</evidence>
<feature type="transmembrane region" description="Helical" evidence="1">
    <location>
        <begin position="89"/>
        <end position="113"/>
    </location>
</feature>
<feature type="transmembrane region" description="Helical" evidence="1">
    <location>
        <begin position="125"/>
        <end position="143"/>
    </location>
</feature>
<name>A0A3A2Z7X0_9EURO</name>
<feature type="transmembrane region" description="Helical" evidence="1">
    <location>
        <begin position="149"/>
        <end position="171"/>
    </location>
</feature>
<dbReference type="Proteomes" id="UP000266188">
    <property type="component" value="Unassembled WGS sequence"/>
</dbReference>
<organism evidence="2 3">
    <name type="scientific">Aspergillus sclerotialis</name>
    <dbReference type="NCBI Taxonomy" id="2070753"/>
    <lineage>
        <taxon>Eukaryota</taxon>
        <taxon>Fungi</taxon>
        <taxon>Dikarya</taxon>
        <taxon>Ascomycota</taxon>
        <taxon>Pezizomycotina</taxon>
        <taxon>Eurotiomycetes</taxon>
        <taxon>Eurotiomycetidae</taxon>
        <taxon>Eurotiales</taxon>
        <taxon>Aspergillaceae</taxon>
        <taxon>Aspergillus</taxon>
        <taxon>Aspergillus subgen. Polypaecilum</taxon>
    </lineage>
</organism>
<keyword evidence="1" id="KW-0812">Transmembrane</keyword>
<reference evidence="3" key="1">
    <citation type="submission" date="2017-02" db="EMBL/GenBank/DDBJ databases">
        <authorList>
            <person name="Tafer H."/>
            <person name="Lopandic K."/>
        </authorList>
    </citation>
    <scope>NUCLEOTIDE SEQUENCE [LARGE SCALE GENOMIC DNA]</scope>
    <source>
        <strain evidence="3">CBS 366.77</strain>
    </source>
</reference>
<keyword evidence="1" id="KW-0472">Membrane</keyword>
<dbReference type="OrthoDB" id="529273at2759"/>
<gene>
    <name evidence="2" type="ORF">PHISCL_09370</name>
</gene>
<accession>A0A3A2Z7X0</accession>
<sequence length="617" mass="67472">MLSESEWDEDQTSSSQRSAYLISKETGETRGLNNLKTEGYQTAPWPQYLGFCLLLFPTAVSFLLLASSARDWEVSGYSYLIITRNRTTVQIIVQIISNGLCLIQVFTVCRLINFATRIRFIRSPVSLNTLGLWTALSTPAINWSLPMGMIIASIFFVNLSTIISVLWTGAFTPVDTAGFRNGTVMIPDWTNRSFIQEYPSQVDGTGLSVRDKRGFFTYSVGVGLLGSLVTSAGAATTVDGSVRKHAKLDNTGYAYYGRSYGVGAGVGLMDTELLINPLATNYTFQEIGYDASVSCIYNHSTAFILEELPQYMLYAAKGPLPDSHGTREYSVYVGHSSRAIVAAGVTYNFNPSRKRYVGIAAGPWYAPLNATQCTIQFSPALFNISVGIRDRSIRVQKLTSPSPVPDIDSTHNVTHVATRQIELISNDLTSSYRSTLGDAFNASISDYRTSLSARQTDLPSHHYDENHITLTGLENAVTSLIDDILVGYASAQLVVGNFSKPVPANVQVSSLRLGTREYIIASASINGLIVFLLTIEALRTRGWKYLPSFDYLDSRLVVTSTSRGGTAIAAYDNETDEKGIGKIPILLRSINQGLMKFQVTFGAVKNGLTGSSSSSWF</sequence>
<keyword evidence="1" id="KW-1133">Transmembrane helix</keyword>
<dbReference type="EMBL" id="MVGC01000582">
    <property type="protein sequence ID" value="RJE18293.1"/>
    <property type="molecule type" value="Genomic_DNA"/>
</dbReference>
<evidence type="ECO:0000256" key="1">
    <source>
        <dbReference type="SAM" id="Phobius"/>
    </source>
</evidence>
<feature type="transmembrane region" description="Helical" evidence="1">
    <location>
        <begin position="48"/>
        <end position="69"/>
    </location>
</feature>